<dbReference type="Gene3D" id="1.10.10.60">
    <property type="entry name" value="Homeodomain-like"/>
    <property type="match status" value="1"/>
</dbReference>
<accession>A0A6I6DB17</accession>
<evidence type="ECO:0000313" key="1">
    <source>
        <dbReference type="EMBL" id="QGT99519.1"/>
    </source>
</evidence>
<organism evidence="1 2">
    <name type="scientific">Candidatus Syntrophocurvum alkaliphilum</name>
    <dbReference type="NCBI Taxonomy" id="2293317"/>
    <lineage>
        <taxon>Bacteria</taxon>
        <taxon>Bacillati</taxon>
        <taxon>Bacillota</taxon>
        <taxon>Clostridia</taxon>
        <taxon>Eubacteriales</taxon>
        <taxon>Syntrophomonadaceae</taxon>
        <taxon>Candidatus Syntrophocurvum</taxon>
    </lineage>
</organism>
<gene>
    <name evidence="1" type="ORF">SYNTR_0926</name>
</gene>
<dbReference type="Proteomes" id="UP000426444">
    <property type="component" value="Chromosome"/>
</dbReference>
<dbReference type="KEGG" id="salq:SYNTR_0926"/>
<evidence type="ECO:0000313" key="2">
    <source>
        <dbReference type="Proteomes" id="UP000426444"/>
    </source>
</evidence>
<dbReference type="EMBL" id="CP046457">
    <property type="protein sequence ID" value="QGT99519.1"/>
    <property type="molecule type" value="Genomic_DNA"/>
</dbReference>
<name>A0A6I6DB17_9FIRM</name>
<dbReference type="OrthoDB" id="9792035at2"/>
<sequence>MTELEKQKIYELRLKGVGYKAIGALLGISRDSVRGLCKRNGLDGDSKVVSLNVKEKINNHLLCFCCAKPIKQTGRGRTRKFCSTECRRKWWKENPQARSKSETAIYHYTCPHCGKEFSSYGNKKRKYCGHDCYIKSRFWSDEDEVYETGNR</sequence>
<keyword evidence="2" id="KW-1185">Reference proteome</keyword>
<reference evidence="2" key="1">
    <citation type="journal article" date="2019" name="Microbiology">
        <title>Complete Genome Sequence of an Uncultured Bacterium of the Candidate Phylum Bipolaricaulota.</title>
        <authorList>
            <person name="Kadnikov V.V."/>
            <person name="Mardanov A.V."/>
            <person name="Beletsky A.V."/>
            <person name="Frank Y.A."/>
            <person name="Karnachuk O.V."/>
            <person name="Ravin N.V."/>
        </authorList>
    </citation>
    <scope>NUCLEOTIDE SEQUENCE [LARGE SCALE GENOMIC DNA]</scope>
</reference>
<proteinExistence type="predicted"/>
<dbReference type="AlphaFoldDB" id="A0A6I6DB17"/>
<dbReference type="RefSeq" id="WP_156203407.1">
    <property type="nucleotide sequence ID" value="NZ_CP046457.1"/>
</dbReference>
<protein>
    <recommendedName>
        <fullName evidence="3">RNA polymerase subunit sigma-70</fullName>
    </recommendedName>
</protein>
<evidence type="ECO:0008006" key="3">
    <source>
        <dbReference type="Google" id="ProtNLM"/>
    </source>
</evidence>